<dbReference type="EMBL" id="PUEC01000031">
    <property type="protein sequence ID" value="PWB00807.1"/>
    <property type="molecule type" value="Genomic_DNA"/>
</dbReference>
<dbReference type="GeneID" id="82526999"/>
<comment type="caution">
    <text evidence="1">The sequence shown here is derived from an EMBL/GenBank/DDBJ whole genome shotgun (WGS) entry which is preliminary data.</text>
</comment>
<gene>
    <name evidence="1" type="ORF">C5O23_11720</name>
</gene>
<organism evidence="1 2">
    <name type="scientific">Duncaniella muris</name>
    <dbReference type="NCBI Taxonomy" id="2094150"/>
    <lineage>
        <taxon>Bacteria</taxon>
        <taxon>Pseudomonadati</taxon>
        <taxon>Bacteroidota</taxon>
        <taxon>Bacteroidia</taxon>
        <taxon>Bacteroidales</taxon>
        <taxon>Muribaculaceae</taxon>
        <taxon>Duncaniella</taxon>
    </lineage>
</organism>
<reference evidence="2" key="1">
    <citation type="submission" date="2018-02" db="EMBL/GenBank/DDBJ databases">
        <authorList>
            <person name="Clavel T."/>
            <person name="Strowig T."/>
        </authorList>
    </citation>
    <scope>NUCLEOTIDE SEQUENCE [LARGE SCALE GENOMIC DNA]</scope>
    <source>
        <strain evidence="2">DSM 103720</strain>
    </source>
</reference>
<evidence type="ECO:0008006" key="3">
    <source>
        <dbReference type="Google" id="ProtNLM"/>
    </source>
</evidence>
<evidence type="ECO:0000313" key="1">
    <source>
        <dbReference type="EMBL" id="PWB00807.1"/>
    </source>
</evidence>
<evidence type="ECO:0000313" key="2">
    <source>
        <dbReference type="Proteomes" id="UP000244905"/>
    </source>
</evidence>
<name>A0A2V1IN62_9BACT</name>
<dbReference type="RefSeq" id="WP_107033127.1">
    <property type="nucleotide sequence ID" value="NZ_CAPEJN010000028.1"/>
</dbReference>
<accession>A0A2V1IN62</accession>
<dbReference type="PROSITE" id="PS51257">
    <property type="entry name" value="PROKAR_LIPOPROTEIN"/>
    <property type="match status" value="1"/>
</dbReference>
<dbReference type="AlphaFoldDB" id="A0A2V1IN62"/>
<dbReference type="Gene3D" id="2.60.120.890">
    <property type="entry name" value="BT2081, beta-jelly-roll domain"/>
    <property type="match status" value="1"/>
</dbReference>
<dbReference type="InterPro" id="IPR038653">
    <property type="entry name" value="Put_CMD_sf"/>
</dbReference>
<proteinExistence type="predicted"/>
<dbReference type="Proteomes" id="UP000244905">
    <property type="component" value="Unassembled WGS sequence"/>
</dbReference>
<keyword evidence="2" id="KW-1185">Reference proteome</keyword>
<protein>
    <recommendedName>
        <fullName evidence="3">Carbohydrate metabolism domain-containing protein</fullName>
    </recommendedName>
</protein>
<sequence length="836" mass="89641">MSLRHSFITFLPLALLATSCSDDSDRASDGAGSLSLDVTVDATLRDPLTQEIIVASPCVPEQSQISVTMTAAEGSYSHTWKSLCDFPAQDLYYSGSYLIEAISGKGAEGFDTPCYSGSVSAVVEPDRRLTWPLTMHLVSSAFSFDFSPAITAGIGEVAAFVHTPGGEYHRVSPDESRLLYLTPGQTGIYLDVILPDGRHTAFRSLDLSALSGCFYECEVSADISGPDPVLTCSAPGKSASFTLSADFLSALPPSLTASGWTPGSILTVPEGEQPETPVRAAVTAAAPLSHLWLSVSSAYLSSLSFPVLVDLLHPSAEDEAAFAAVGLMSDLTSAGGSVDFTALIGKLVFLTDDEALSCFSLIAEDDCGRVSEPLRLQVQTTAVDISVTSVGDAPVGATSASLTVSTRAVDFASNVGIEILDADGQWQPASVLAVRPAGDSSYELEFAIPDGNADIRARILYCEEIRAEFTVERCMPEFELVADPFATYAMIRVMAPDQATVETVVRRLMLYVDGRRGPVLLRDEESGVLALSGLSPNTSYTLTATMMDRPDVSDFTPGQRFTTEKAPALPNSDFEDRKSGVVYDRLPSGGRYSQTEVAIYNWQNRESFSQQVPQKWANTNAKTFSTRASNHNTWYMQPSVFTVSDEVKSGEFAVCLRSVGFDLSGEDIPDYAQTGRPYLQYSPVVPHVACRAAGKLFLGEYSFSAFSMEESYKDVVDWKSRPRSLNGFYKYVPSPDSPSDSGIAIIEIYGDVGGELQVIASARTYLPIANSYTAFTAPLSYTRFGIKASGMRLMFASSASVGTIAEETASIVTSVDPVKGASLGSSLWLDNISLAY</sequence>